<dbReference type="EMBL" id="UGRY01000002">
    <property type="protein sequence ID" value="SUA80992.1"/>
    <property type="molecule type" value="Genomic_DNA"/>
</dbReference>
<protein>
    <submittedName>
        <fullName evidence="1">Polyketide cyclase / dehydrase and lipid transport</fullName>
    </submittedName>
</protein>
<dbReference type="AlphaFoldDB" id="A0A378YV14"/>
<evidence type="ECO:0000313" key="2">
    <source>
        <dbReference type="Proteomes" id="UP000255467"/>
    </source>
</evidence>
<evidence type="ECO:0000313" key="1">
    <source>
        <dbReference type="EMBL" id="SUA80992.1"/>
    </source>
</evidence>
<reference evidence="1 2" key="1">
    <citation type="submission" date="2018-06" db="EMBL/GenBank/DDBJ databases">
        <authorList>
            <consortium name="Pathogen Informatics"/>
            <person name="Doyle S."/>
        </authorList>
    </citation>
    <scope>NUCLEOTIDE SEQUENCE [LARGE SCALE GENOMIC DNA]</scope>
    <source>
        <strain evidence="1 2">NCTC1934</strain>
    </source>
</reference>
<dbReference type="Proteomes" id="UP000255467">
    <property type="component" value="Unassembled WGS sequence"/>
</dbReference>
<accession>A0A378YV14</accession>
<dbReference type="InterPro" id="IPR019587">
    <property type="entry name" value="Polyketide_cyclase/dehydratase"/>
</dbReference>
<name>A0A378YV14_9NOCA</name>
<dbReference type="STRING" id="1406858.GCA_000710895_06623"/>
<organism evidence="1 2">
    <name type="scientific">Nocardia otitidiscaviarum</name>
    <dbReference type="NCBI Taxonomy" id="1823"/>
    <lineage>
        <taxon>Bacteria</taxon>
        <taxon>Bacillati</taxon>
        <taxon>Actinomycetota</taxon>
        <taxon>Actinomycetes</taxon>
        <taxon>Mycobacteriales</taxon>
        <taxon>Nocardiaceae</taxon>
        <taxon>Nocardia</taxon>
    </lineage>
</organism>
<dbReference type="Gene3D" id="3.30.530.20">
    <property type="match status" value="1"/>
</dbReference>
<dbReference type="OrthoDB" id="4618973at2"/>
<proteinExistence type="predicted"/>
<gene>
    <name evidence="1" type="ORF">NCTC1934_04552</name>
</gene>
<dbReference type="CDD" id="cd07812">
    <property type="entry name" value="SRPBCC"/>
    <property type="match status" value="1"/>
</dbReference>
<dbReference type="Pfam" id="PF10604">
    <property type="entry name" value="Polyketide_cyc2"/>
    <property type="match status" value="1"/>
</dbReference>
<keyword evidence="2" id="KW-1185">Reference proteome</keyword>
<sequence length="154" mass="17117">MRDSVTVQMAAPPERIWEVISDVTDVGRFSPETYGAEWLGGATGPAVGAKFRGRVNRNGWGLKYSTVCRIIDCEPGREFAFTVLGPGGMPINTWRYHLEPADGGTAVTESFQLHDSPVLRLYWLLAGRARGKTNRDGMLETLTRIKQYVETANR</sequence>
<dbReference type="InterPro" id="IPR023393">
    <property type="entry name" value="START-like_dom_sf"/>
</dbReference>
<dbReference type="SUPFAM" id="SSF55961">
    <property type="entry name" value="Bet v1-like"/>
    <property type="match status" value="1"/>
</dbReference>
<dbReference type="RefSeq" id="WP_081592526.1">
    <property type="nucleotide sequence ID" value="NZ_JADLRH010000003.1"/>
</dbReference>